<sequence length="233" mass="24189">LDHSLTAWKMTRGAFDPTILSSLVSHGYAESKTGAPGRTVLSQAPQRGPAPGPAGIEIDRETLRVRLHDGTGFDPGGIGKGLAADLVASEAVAAGATAAIVAIGGDVRIAGSAPPDWVVSVEDPKVRDMVITELRLESGAVCTSSVRSRTWIDDGEHVHHLIDPSTGDPIVSKIVSATVVAGEAWMAEVLCKAAIRSDPISALSFLDSAGVDGLLVDVDDLVWRTPGIERFAA</sequence>
<evidence type="ECO:0000256" key="3">
    <source>
        <dbReference type="ARBA" id="ARBA00016337"/>
    </source>
</evidence>
<evidence type="ECO:0000256" key="4">
    <source>
        <dbReference type="ARBA" id="ARBA00022630"/>
    </source>
</evidence>
<evidence type="ECO:0000256" key="9">
    <source>
        <dbReference type="ARBA" id="ARBA00031306"/>
    </source>
</evidence>
<evidence type="ECO:0000256" key="2">
    <source>
        <dbReference type="ARBA" id="ARBA00011955"/>
    </source>
</evidence>
<protein>
    <recommendedName>
        <fullName evidence="3">FAD:protein FMN transferase</fullName>
        <ecNumber evidence="2">2.7.1.180</ecNumber>
    </recommendedName>
    <alternativeName>
        <fullName evidence="9">Flavin transferase</fullName>
    </alternativeName>
</protein>
<dbReference type="PANTHER" id="PTHR30040">
    <property type="entry name" value="THIAMINE BIOSYNTHESIS LIPOPROTEIN APBE"/>
    <property type="match status" value="1"/>
</dbReference>
<evidence type="ECO:0000256" key="7">
    <source>
        <dbReference type="ARBA" id="ARBA00022827"/>
    </source>
</evidence>
<evidence type="ECO:0000256" key="6">
    <source>
        <dbReference type="ARBA" id="ARBA00022723"/>
    </source>
</evidence>
<comment type="catalytic activity">
    <reaction evidence="10">
        <text>L-threonyl-[protein] + FAD = FMN-L-threonyl-[protein] + AMP + H(+)</text>
        <dbReference type="Rhea" id="RHEA:36847"/>
        <dbReference type="Rhea" id="RHEA-COMP:11060"/>
        <dbReference type="Rhea" id="RHEA-COMP:11061"/>
        <dbReference type="ChEBI" id="CHEBI:15378"/>
        <dbReference type="ChEBI" id="CHEBI:30013"/>
        <dbReference type="ChEBI" id="CHEBI:57692"/>
        <dbReference type="ChEBI" id="CHEBI:74257"/>
        <dbReference type="ChEBI" id="CHEBI:456215"/>
        <dbReference type="EC" id="2.7.1.180"/>
    </reaction>
</comment>
<proteinExistence type="predicted"/>
<dbReference type="InterPro" id="IPR003374">
    <property type="entry name" value="ApbE-like_sf"/>
</dbReference>
<name>A0A3B0TCQ6_9ZZZZ</name>
<dbReference type="Gene3D" id="3.10.520.10">
    <property type="entry name" value="ApbE-like domains"/>
    <property type="match status" value="1"/>
</dbReference>
<dbReference type="Pfam" id="PF02424">
    <property type="entry name" value="ApbE"/>
    <property type="match status" value="1"/>
</dbReference>
<evidence type="ECO:0000256" key="8">
    <source>
        <dbReference type="ARBA" id="ARBA00022842"/>
    </source>
</evidence>
<evidence type="ECO:0000256" key="5">
    <source>
        <dbReference type="ARBA" id="ARBA00022679"/>
    </source>
</evidence>
<keyword evidence="6" id="KW-0479">Metal-binding</keyword>
<keyword evidence="8" id="KW-0460">Magnesium</keyword>
<dbReference type="EMBL" id="UOEI01000481">
    <property type="protein sequence ID" value="VAW06614.1"/>
    <property type="molecule type" value="Genomic_DNA"/>
</dbReference>
<feature type="non-terminal residue" evidence="11">
    <location>
        <position position="1"/>
    </location>
</feature>
<dbReference type="InterPro" id="IPR024932">
    <property type="entry name" value="ApbE"/>
</dbReference>
<evidence type="ECO:0000256" key="1">
    <source>
        <dbReference type="ARBA" id="ARBA00001946"/>
    </source>
</evidence>
<reference evidence="11" key="1">
    <citation type="submission" date="2018-06" db="EMBL/GenBank/DDBJ databases">
        <authorList>
            <person name="Zhirakovskaya E."/>
        </authorList>
    </citation>
    <scope>NUCLEOTIDE SEQUENCE</scope>
</reference>
<keyword evidence="5" id="KW-0808">Transferase</keyword>
<evidence type="ECO:0000313" key="11">
    <source>
        <dbReference type="EMBL" id="VAW06614.1"/>
    </source>
</evidence>
<dbReference type="AlphaFoldDB" id="A0A3B0TCQ6"/>
<dbReference type="EC" id="2.7.1.180" evidence="2"/>
<keyword evidence="4" id="KW-0285">Flavoprotein</keyword>
<dbReference type="GO" id="GO:0046872">
    <property type="term" value="F:metal ion binding"/>
    <property type="evidence" value="ECO:0007669"/>
    <property type="project" value="UniProtKB-KW"/>
</dbReference>
<keyword evidence="7" id="KW-0274">FAD</keyword>
<dbReference type="PANTHER" id="PTHR30040:SF2">
    <property type="entry name" value="FAD:PROTEIN FMN TRANSFERASE"/>
    <property type="match status" value="1"/>
</dbReference>
<accession>A0A3B0TCQ6</accession>
<dbReference type="GO" id="GO:0016740">
    <property type="term" value="F:transferase activity"/>
    <property type="evidence" value="ECO:0007669"/>
    <property type="project" value="UniProtKB-KW"/>
</dbReference>
<evidence type="ECO:0000256" key="10">
    <source>
        <dbReference type="ARBA" id="ARBA00048540"/>
    </source>
</evidence>
<comment type="cofactor">
    <cofactor evidence="1">
        <name>Mg(2+)</name>
        <dbReference type="ChEBI" id="CHEBI:18420"/>
    </cofactor>
</comment>
<dbReference type="SUPFAM" id="SSF143631">
    <property type="entry name" value="ApbE-like"/>
    <property type="match status" value="1"/>
</dbReference>
<gene>
    <name evidence="11" type="ORF">MNBD_ACTINO01-2312</name>
</gene>
<organism evidence="11">
    <name type="scientific">hydrothermal vent metagenome</name>
    <dbReference type="NCBI Taxonomy" id="652676"/>
    <lineage>
        <taxon>unclassified sequences</taxon>
        <taxon>metagenomes</taxon>
        <taxon>ecological metagenomes</taxon>
    </lineage>
</organism>